<dbReference type="EMBL" id="KQ417942">
    <property type="protein sequence ID" value="KOF89599.1"/>
    <property type="molecule type" value="Genomic_DNA"/>
</dbReference>
<proteinExistence type="predicted"/>
<sequence>QPRNRTTTTVKNLFTVITKIISNLTVTISLIPTKNIINNISITTNLTAIALTQPPLPPSLIPTTSINSKITTSTNTPILAINTTITSNTNTPTLSINFATTSTSTHAHQKH</sequence>
<name>A0A0L8HKC3_OCTBM</name>
<gene>
    <name evidence="1" type="ORF">OCBIM_22012813mg</name>
</gene>
<evidence type="ECO:0000313" key="1">
    <source>
        <dbReference type="EMBL" id="KOF89599.1"/>
    </source>
</evidence>
<reference evidence="1" key="1">
    <citation type="submission" date="2015-07" db="EMBL/GenBank/DDBJ databases">
        <title>MeaNS - Measles Nucleotide Surveillance Program.</title>
        <authorList>
            <person name="Tran T."/>
            <person name="Druce J."/>
        </authorList>
    </citation>
    <scope>NUCLEOTIDE SEQUENCE</scope>
    <source>
        <strain evidence="1">UCB-OBI-ISO-001</strain>
        <tissue evidence="1">Gonad</tissue>
    </source>
</reference>
<accession>A0A0L8HKC3</accession>
<organism evidence="1">
    <name type="scientific">Octopus bimaculoides</name>
    <name type="common">California two-spotted octopus</name>
    <dbReference type="NCBI Taxonomy" id="37653"/>
    <lineage>
        <taxon>Eukaryota</taxon>
        <taxon>Metazoa</taxon>
        <taxon>Spiralia</taxon>
        <taxon>Lophotrochozoa</taxon>
        <taxon>Mollusca</taxon>
        <taxon>Cephalopoda</taxon>
        <taxon>Coleoidea</taxon>
        <taxon>Octopodiformes</taxon>
        <taxon>Octopoda</taxon>
        <taxon>Incirrata</taxon>
        <taxon>Octopodidae</taxon>
        <taxon>Octopus</taxon>
    </lineage>
</organism>
<feature type="non-terminal residue" evidence="1">
    <location>
        <position position="1"/>
    </location>
</feature>
<dbReference type="AlphaFoldDB" id="A0A0L8HKC3"/>
<protein>
    <submittedName>
        <fullName evidence="1">Uncharacterized protein</fullName>
    </submittedName>
</protein>